<dbReference type="eggNOG" id="COG0251">
    <property type="taxonomic scope" value="Bacteria"/>
</dbReference>
<dbReference type="PANTHER" id="PTHR11803:SF59">
    <property type="entry name" value="ENDORIBONUCLEASE"/>
    <property type="match status" value="1"/>
</dbReference>
<dbReference type="GO" id="GO:0005829">
    <property type="term" value="C:cytosol"/>
    <property type="evidence" value="ECO:0007669"/>
    <property type="project" value="TreeGrafter"/>
</dbReference>
<dbReference type="Gene3D" id="3.30.1330.40">
    <property type="entry name" value="RutC-like"/>
    <property type="match status" value="2"/>
</dbReference>
<sequence>MITHENIEIIHRFFQVVQAPFEEMLTNLLADYKSVYTPVRMVIFGAPVGNEEYVVRFARIREAVKESFGDNGPLVSYVAQPPQTMGLTMEVHEVLLTGLDRIEYRSREGMPYITIEREGCKRLFLSGVTGDVLRQNIREQSHEVFSKIAGVLEAENMPVSTIIRQWNYIEKITAYDATGHQHYQDFNDARSLFYHGVEWATGYPAATGIGTQWGGIMIDLDALLCKDRSVQVHGVDNPLQVAAHAYSQEVLLGEADKALLHKTTPKFERAKAVWKEDHGFIYVSGTAAIRGEQSLEGVGIEKQTLATLENIEYLVSRDNLNRSGIPATGDATLITFRVYVKHWEDMEVAKRTVTERYPDLPAIYTLTDVCRSELLIEIEGMGILC</sequence>
<dbReference type="PANTHER" id="PTHR11803">
    <property type="entry name" value="2-IMINOBUTANOATE/2-IMINOPROPANOATE DEAMINASE RIDA"/>
    <property type="match status" value="1"/>
</dbReference>
<keyword evidence="3" id="KW-1185">Reference proteome</keyword>
<dbReference type="InterPro" id="IPR035959">
    <property type="entry name" value="RutC-like_sf"/>
</dbReference>
<organism evidence="2 3">
    <name type="scientific">Bacteroides stercorirosoris</name>
    <dbReference type="NCBI Taxonomy" id="871324"/>
    <lineage>
        <taxon>Bacteria</taxon>
        <taxon>Pseudomonadati</taxon>
        <taxon>Bacteroidota</taxon>
        <taxon>Bacteroidia</taxon>
        <taxon>Bacteroidales</taxon>
        <taxon>Bacteroidaceae</taxon>
        <taxon>Bacteroides</taxon>
    </lineage>
</organism>
<feature type="domain" description="Chorismatase FkbO/Hyg5-like N-terminal" evidence="1">
    <location>
        <begin position="134"/>
        <end position="218"/>
    </location>
</feature>
<dbReference type="GO" id="GO:0019239">
    <property type="term" value="F:deaminase activity"/>
    <property type="evidence" value="ECO:0007669"/>
    <property type="project" value="TreeGrafter"/>
</dbReference>
<dbReference type="InterPro" id="IPR006175">
    <property type="entry name" value="YjgF/YER057c/UK114"/>
</dbReference>
<gene>
    <name evidence="2" type="ORF">SAMN05444350_104168</name>
</gene>
<dbReference type="EMBL" id="FQZN01000004">
    <property type="protein sequence ID" value="SHI60936.1"/>
    <property type="molecule type" value="Genomic_DNA"/>
</dbReference>
<dbReference type="Proteomes" id="UP000184192">
    <property type="component" value="Unassembled WGS sequence"/>
</dbReference>
<dbReference type="RefSeq" id="WP_025833682.1">
    <property type="nucleotide sequence ID" value="NZ_FQZN01000004.1"/>
</dbReference>
<name>A0A1M6CIV9_9BACE</name>
<dbReference type="InterPro" id="IPR049368">
    <property type="entry name" value="FkbO_Hyg5-like_N"/>
</dbReference>
<proteinExistence type="predicted"/>
<dbReference type="GeneID" id="92711219"/>
<reference evidence="3" key="1">
    <citation type="submission" date="2016-11" db="EMBL/GenBank/DDBJ databases">
        <authorList>
            <person name="Varghese N."/>
            <person name="Submissions S."/>
        </authorList>
    </citation>
    <scope>NUCLEOTIDE SEQUENCE [LARGE SCALE GENOMIC DNA]</scope>
    <source>
        <strain evidence="3">DSM 26884</strain>
    </source>
</reference>
<protein>
    <recommendedName>
        <fullName evidence="1">Chorismatase FkbO/Hyg5-like N-terminal domain-containing protein</fullName>
    </recommendedName>
</protein>
<dbReference type="Pfam" id="PF21168">
    <property type="entry name" value="FkbO_Hyg5-like_N"/>
    <property type="match status" value="1"/>
</dbReference>
<dbReference type="SUPFAM" id="SSF55298">
    <property type="entry name" value="YjgF-like"/>
    <property type="match status" value="2"/>
</dbReference>
<evidence type="ECO:0000313" key="2">
    <source>
        <dbReference type="EMBL" id="SHI60936.1"/>
    </source>
</evidence>
<evidence type="ECO:0000313" key="3">
    <source>
        <dbReference type="Proteomes" id="UP000184192"/>
    </source>
</evidence>
<accession>A0A1M6CIV9</accession>
<evidence type="ECO:0000259" key="1">
    <source>
        <dbReference type="Pfam" id="PF21168"/>
    </source>
</evidence>
<dbReference type="AlphaFoldDB" id="A0A1M6CIV9"/>